<dbReference type="PROSITE" id="PS00028">
    <property type="entry name" value="ZINC_FINGER_C2H2_1"/>
    <property type="match status" value="6"/>
</dbReference>
<feature type="domain" description="C2H2-type" evidence="9">
    <location>
        <begin position="1055"/>
        <end position="1083"/>
    </location>
</feature>
<dbReference type="SMART" id="SM00355">
    <property type="entry name" value="ZnF_C2H2"/>
    <property type="match status" value="8"/>
</dbReference>
<evidence type="ECO:0000256" key="6">
    <source>
        <dbReference type="ARBA" id="ARBA00023242"/>
    </source>
</evidence>
<dbReference type="EMBL" id="NEVH01007397">
    <property type="protein sequence ID" value="PNF35915.1"/>
    <property type="molecule type" value="Genomic_DNA"/>
</dbReference>
<keyword evidence="6" id="KW-0539">Nucleus</keyword>
<dbReference type="GO" id="GO:0000981">
    <property type="term" value="F:DNA-binding transcription factor activity, RNA polymerase II-specific"/>
    <property type="evidence" value="ECO:0007669"/>
    <property type="project" value="TreeGrafter"/>
</dbReference>
<dbReference type="Proteomes" id="UP000235965">
    <property type="component" value="Unassembled WGS sequence"/>
</dbReference>
<dbReference type="InterPro" id="IPR013087">
    <property type="entry name" value="Znf_C2H2_type"/>
</dbReference>
<evidence type="ECO:0000256" key="1">
    <source>
        <dbReference type="ARBA" id="ARBA00004123"/>
    </source>
</evidence>
<feature type="domain" description="C2H2-type" evidence="9">
    <location>
        <begin position="838"/>
        <end position="865"/>
    </location>
</feature>
<feature type="compositionally biased region" description="Polar residues" evidence="8">
    <location>
        <begin position="464"/>
        <end position="484"/>
    </location>
</feature>
<keyword evidence="4 7" id="KW-0863">Zinc-finger</keyword>
<evidence type="ECO:0000256" key="8">
    <source>
        <dbReference type="SAM" id="MobiDB-lite"/>
    </source>
</evidence>
<comment type="caution">
    <text evidence="10">The sequence shown here is derived from an EMBL/GenBank/DDBJ whole genome shotgun (WGS) entry which is preliminary data.</text>
</comment>
<dbReference type="PANTHER" id="PTHR24394:SF43">
    <property type="entry name" value="ZINC FINGER AND BTB DOMAIN CONTAINING 39"/>
    <property type="match status" value="1"/>
</dbReference>
<dbReference type="Gene3D" id="3.30.160.60">
    <property type="entry name" value="Classic Zinc Finger"/>
    <property type="match status" value="4"/>
</dbReference>
<comment type="subcellular location">
    <subcellularLocation>
        <location evidence="1">Nucleus</location>
    </subcellularLocation>
</comment>
<evidence type="ECO:0000256" key="2">
    <source>
        <dbReference type="ARBA" id="ARBA00022723"/>
    </source>
</evidence>
<evidence type="ECO:0000256" key="3">
    <source>
        <dbReference type="ARBA" id="ARBA00022737"/>
    </source>
</evidence>
<evidence type="ECO:0000256" key="4">
    <source>
        <dbReference type="ARBA" id="ARBA00022771"/>
    </source>
</evidence>
<dbReference type="InterPro" id="IPR036236">
    <property type="entry name" value="Znf_C2H2_sf"/>
</dbReference>
<feature type="region of interest" description="Disordered" evidence="8">
    <location>
        <begin position="464"/>
        <end position="522"/>
    </location>
</feature>
<organism evidence="10 11">
    <name type="scientific">Cryptotermes secundus</name>
    <dbReference type="NCBI Taxonomy" id="105785"/>
    <lineage>
        <taxon>Eukaryota</taxon>
        <taxon>Metazoa</taxon>
        <taxon>Ecdysozoa</taxon>
        <taxon>Arthropoda</taxon>
        <taxon>Hexapoda</taxon>
        <taxon>Insecta</taxon>
        <taxon>Pterygota</taxon>
        <taxon>Neoptera</taxon>
        <taxon>Polyneoptera</taxon>
        <taxon>Dictyoptera</taxon>
        <taxon>Blattodea</taxon>
        <taxon>Blattoidea</taxon>
        <taxon>Termitoidae</taxon>
        <taxon>Kalotermitidae</taxon>
        <taxon>Cryptotermitinae</taxon>
        <taxon>Cryptotermes</taxon>
    </lineage>
</organism>
<accession>A0A2J7R501</accession>
<keyword evidence="2" id="KW-0479">Metal-binding</keyword>
<dbReference type="STRING" id="105785.A0A2J7R501"/>
<feature type="domain" description="C2H2-type" evidence="9">
    <location>
        <begin position="1105"/>
        <end position="1133"/>
    </location>
</feature>
<proteinExistence type="predicted"/>
<feature type="domain" description="C2H2-type" evidence="9">
    <location>
        <begin position="681"/>
        <end position="704"/>
    </location>
</feature>
<feature type="compositionally biased region" description="Acidic residues" evidence="8">
    <location>
        <begin position="804"/>
        <end position="814"/>
    </location>
</feature>
<dbReference type="AlphaFoldDB" id="A0A2J7R501"/>
<evidence type="ECO:0000256" key="5">
    <source>
        <dbReference type="ARBA" id="ARBA00022833"/>
    </source>
</evidence>
<dbReference type="GO" id="GO:0005634">
    <property type="term" value="C:nucleus"/>
    <property type="evidence" value="ECO:0007669"/>
    <property type="project" value="UniProtKB-SubCell"/>
</dbReference>
<feature type="compositionally biased region" description="Basic and acidic residues" evidence="8">
    <location>
        <begin position="815"/>
        <end position="828"/>
    </location>
</feature>
<dbReference type="Pfam" id="PF00096">
    <property type="entry name" value="zf-C2H2"/>
    <property type="match status" value="1"/>
</dbReference>
<feature type="domain" description="C2H2-type" evidence="9">
    <location>
        <begin position="866"/>
        <end position="894"/>
    </location>
</feature>
<keyword evidence="3" id="KW-0677">Repeat</keyword>
<protein>
    <recommendedName>
        <fullName evidence="9">C2H2-type domain-containing protein</fullName>
    </recommendedName>
</protein>
<dbReference type="GO" id="GO:0008270">
    <property type="term" value="F:zinc ion binding"/>
    <property type="evidence" value="ECO:0007669"/>
    <property type="project" value="UniProtKB-KW"/>
</dbReference>
<name>A0A2J7R501_9NEOP</name>
<reference evidence="10 11" key="1">
    <citation type="submission" date="2017-12" db="EMBL/GenBank/DDBJ databases">
        <title>Hemimetabolous genomes reveal molecular basis of termite eusociality.</title>
        <authorList>
            <person name="Harrison M.C."/>
            <person name="Jongepier E."/>
            <person name="Robertson H.M."/>
            <person name="Arning N."/>
            <person name="Bitard-Feildel T."/>
            <person name="Chao H."/>
            <person name="Childers C.P."/>
            <person name="Dinh H."/>
            <person name="Doddapaneni H."/>
            <person name="Dugan S."/>
            <person name="Gowin J."/>
            <person name="Greiner C."/>
            <person name="Han Y."/>
            <person name="Hu H."/>
            <person name="Hughes D.S.T."/>
            <person name="Huylmans A.-K."/>
            <person name="Kemena C."/>
            <person name="Kremer L.P.M."/>
            <person name="Lee S.L."/>
            <person name="Lopez-Ezquerra A."/>
            <person name="Mallet L."/>
            <person name="Monroy-Kuhn J.M."/>
            <person name="Moser A."/>
            <person name="Murali S.C."/>
            <person name="Muzny D.M."/>
            <person name="Otani S."/>
            <person name="Piulachs M.-D."/>
            <person name="Poelchau M."/>
            <person name="Qu J."/>
            <person name="Schaub F."/>
            <person name="Wada-Katsumata A."/>
            <person name="Worley K.C."/>
            <person name="Xie Q."/>
            <person name="Ylla G."/>
            <person name="Poulsen M."/>
            <person name="Gibbs R.A."/>
            <person name="Schal C."/>
            <person name="Richards S."/>
            <person name="Belles X."/>
            <person name="Korb J."/>
            <person name="Bornberg-Bauer E."/>
        </authorList>
    </citation>
    <scope>NUCLEOTIDE SEQUENCE [LARGE SCALE GENOMIC DNA]</scope>
    <source>
        <tissue evidence="10">Whole body</tissue>
    </source>
</reference>
<keyword evidence="5" id="KW-0862">Zinc</keyword>
<evidence type="ECO:0000313" key="10">
    <source>
        <dbReference type="EMBL" id="PNF35913.1"/>
    </source>
</evidence>
<feature type="region of interest" description="Disordered" evidence="8">
    <location>
        <begin position="800"/>
        <end position="828"/>
    </location>
</feature>
<evidence type="ECO:0000313" key="11">
    <source>
        <dbReference type="Proteomes" id="UP000235965"/>
    </source>
</evidence>
<dbReference type="SUPFAM" id="SSF57667">
    <property type="entry name" value="beta-beta-alpha zinc fingers"/>
    <property type="match status" value="3"/>
</dbReference>
<sequence>MAYLHGRKLYKALDDLSKRIPVVKLERLEAVYPNFKEAAHESLVYSDKANKKKREQSNVNREFDRRVTGESNDCGRSIFPDSCNAHCQVDDSSYSEPPKKQYKFEEDSARFDGLLSKSSIPGQLDVVIEERNTANNRSVVKSEVVTVECDPNVILTFPGNDDNALDLLSLAVSDKNKGPIIKSKTNSGKDESDLCLQKHAGKNDSKVSTLTFWERERSGTKLPVLSGNSGTEVNLPTFSENGVRISENNRCEINPVAYSRDNVSAVNPPSCSGMNGPHPEPHVCGESNRSGINPSIYSGAGINPSVYLGNSELGIHSSAYSGNSSINSASYPVYNRPGYTSPLCPGNNVLGINYLPFSGSDKSELNPSYSGNDGMGINSLTFSGNRRTMMPLTYYGNDASVITPQTYSGNGPKENSLAYSGSNSSGISVHTYPGNNESGTNTLTYSTNNGPSLSYCGNKGSVVNSQPYPTNSRDMLNSQSYTVNSGPGISSSSYSGNTGLGMKSPAYHENSSPSYSGNSESGLNSAAYSGNNGSGVNHMRFVGGSSFSGSEVAQQYEVLQSYCGNSESRIDNTSCQESTWSNDYITLNSLPTSGYEAADCVQDFSYLFPCQVCGNMSTVVDELIRHWRLHTGVDSLTCTVCYVSFTDVLFLQAHWKATHMGGVCSDSGVVLRNQPEFLPQLVCEACGFSFVQFSALEQHVMSTHIPITQHRESVSWRSSNNLGSLYGGTNSQQNNVVNSKNPQGIPIINNHSLAKQFTVLKSNIIGTDGQDHSVIELENNVLESNITEHSMIRHSAAVANNVTESDDDPEDVDTEGDHHSSVDSRKVESLSGQNGKLFKCKVCGSNSYDVNALIKHWRIHIGANSMTCTICKKTFSDLPFLQAHWKRSHLQGNPVPTSVSKNHLAHNESLVCEACGYAFPDLTALEQHLLSTHVTASSSHVPLKNVNYADNTQTMPHAHKQNVTLGKTKSLDLITHRIQVMNNYKKRDVEKQPETEGCKESEDPAEMKENAKKLNNKYSDLGSKRNKDRDWCLVCGETSDDMIKHLITHTGVLSLECCLCGKDFVDIPFLQAHWRATHMDGEVCQINNCVYVGNYKANVSHKEKLLCETCGCYVPQISALEKHIILTHTVVRPPYECKCDDVFPSEAELKRHILTCSW</sequence>
<dbReference type="PANTHER" id="PTHR24394">
    <property type="entry name" value="ZINC FINGER PROTEIN"/>
    <property type="match status" value="1"/>
</dbReference>
<feature type="domain" description="C2H2-type" evidence="9">
    <location>
        <begin position="910"/>
        <end position="938"/>
    </location>
</feature>
<keyword evidence="11" id="KW-1185">Reference proteome</keyword>
<feature type="compositionally biased region" description="Low complexity" evidence="8">
    <location>
        <begin position="509"/>
        <end position="522"/>
    </location>
</feature>
<dbReference type="InParanoid" id="A0A2J7R501"/>
<gene>
    <name evidence="10" type="ORF">B7P43_G06977</name>
</gene>
<dbReference type="PROSITE" id="PS50157">
    <property type="entry name" value="ZINC_FINGER_C2H2_2"/>
    <property type="match status" value="7"/>
</dbReference>
<feature type="domain" description="C2H2-type" evidence="9">
    <location>
        <begin position="608"/>
        <end position="635"/>
    </location>
</feature>
<evidence type="ECO:0000259" key="9">
    <source>
        <dbReference type="PROSITE" id="PS50157"/>
    </source>
</evidence>
<dbReference type="OrthoDB" id="8190347at2759"/>
<feature type="compositionally biased region" description="Low complexity" evidence="8">
    <location>
        <begin position="485"/>
        <end position="501"/>
    </location>
</feature>
<dbReference type="EMBL" id="NEVH01007397">
    <property type="protein sequence ID" value="PNF35913.1"/>
    <property type="molecule type" value="Genomic_DNA"/>
</dbReference>
<evidence type="ECO:0000256" key="7">
    <source>
        <dbReference type="PROSITE-ProRule" id="PRU00042"/>
    </source>
</evidence>